<dbReference type="PANTHER" id="PTHR42852:SF13">
    <property type="entry name" value="PROTEIN DIPZ"/>
    <property type="match status" value="1"/>
</dbReference>
<feature type="domain" description="Thioredoxin" evidence="2">
    <location>
        <begin position="40"/>
        <end position="180"/>
    </location>
</feature>
<proteinExistence type="predicted"/>
<dbReference type="Pfam" id="PF00578">
    <property type="entry name" value="AhpC-TSA"/>
    <property type="match status" value="1"/>
</dbReference>
<gene>
    <name evidence="3" type="ORF">Q9291_06315</name>
</gene>
<dbReference type="RefSeq" id="WP_306389182.1">
    <property type="nucleotide sequence ID" value="NZ_JAVCAP010000013.1"/>
</dbReference>
<keyword evidence="1" id="KW-0676">Redox-active center</keyword>
<accession>A0ABT9JSF4</accession>
<evidence type="ECO:0000259" key="2">
    <source>
        <dbReference type="PROSITE" id="PS51352"/>
    </source>
</evidence>
<dbReference type="PROSITE" id="PS00194">
    <property type="entry name" value="THIOREDOXIN_1"/>
    <property type="match status" value="1"/>
</dbReference>
<reference evidence="4" key="1">
    <citation type="journal article" date="2019" name="Int. J. Syst. Evol. Microbiol.">
        <title>The Global Catalogue of Microorganisms (GCM) 10K type strain sequencing project: providing services to taxonomists for standard genome sequencing and annotation.</title>
        <authorList>
            <consortium name="The Broad Institute Genomics Platform"/>
            <consortium name="The Broad Institute Genome Sequencing Center for Infectious Disease"/>
            <person name="Wu L."/>
            <person name="Ma J."/>
        </authorList>
    </citation>
    <scope>NUCLEOTIDE SEQUENCE [LARGE SCALE GENOMIC DNA]</scope>
    <source>
        <strain evidence="4">VKM B-3159</strain>
    </source>
</reference>
<dbReference type="PROSITE" id="PS51352">
    <property type="entry name" value="THIOREDOXIN_2"/>
    <property type="match status" value="1"/>
</dbReference>
<dbReference type="InterPro" id="IPR017937">
    <property type="entry name" value="Thioredoxin_CS"/>
</dbReference>
<dbReference type="InterPro" id="IPR000866">
    <property type="entry name" value="AhpC/TSA"/>
</dbReference>
<dbReference type="Gene3D" id="3.40.30.10">
    <property type="entry name" value="Glutaredoxin"/>
    <property type="match status" value="1"/>
</dbReference>
<dbReference type="Proteomes" id="UP001225906">
    <property type="component" value="Unassembled WGS sequence"/>
</dbReference>
<name>A0ABT9JSF4_9PROT</name>
<dbReference type="InterPro" id="IPR013766">
    <property type="entry name" value="Thioredoxin_domain"/>
</dbReference>
<dbReference type="InterPro" id="IPR036249">
    <property type="entry name" value="Thioredoxin-like_sf"/>
</dbReference>
<comment type="caution">
    <text evidence="3">The sequence shown here is derived from an EMBL/GenBank/DDBJ whole genome shotgun (WGS) entry which is preliminary data.</text>
</comment>
<evidence type="ECO:0000313" key="3">
    <source>
        <dbReference type="EMBL" id="MDP8567456.1"/>
    </source>
</evidence>
<dbReference type="PANTHER" id="PTHR42852">
    <property type="entry name" value="THIOL:DISULFIDE INTERCHANGE PROTEIN DSBE"/>
    <property type="match status" value="1"/>
</dbReference>
<dbReference type="EMBL" id="JAVCAP010000013">
    <property type="protein sequence ID" value="MDP8567456.1"/>
    <property type="molecule type" value="Genomic_DNA"/>
</dbReference>
<dbReference type="InterPro" id="IPR050553">
    <property type="entry name" value="Thioredoxin_ResA/DsbE_sf"/>
</dbReference>
<protein>
    <submittedName>
        <fullName evidence="3">TlpA disulfide reductase family protein</fullName>
    </submittedName>
</protein>
<sequence length="180" mass="20477">MNHVPCRANSLYNLFMVFCRYIITINTCIRVGLAVLLVILLAGTAAAQSETAWVLQDMVGNTHTLSQYKGRWVVVNYWAPWCPPCLEEMPELVAFYDAHLHHKVMVIGVAVQYDTEKSVKRYVDDMLVSYPIVLGEAQPKQVLRQAVLPTTYIYKPDGNLYLIRHGTISKQLLEQLLKVP</sequence>
<evidence type="ECO:0000313" key="4">
    <source>
        <dbReference type="Proteomes" id="UP001225906"/>
    </source>
</evidence>
<dbReference type="SUPFAM" id="SSF52833">
    <property type="entry name" value="Thioredoxin-like"/>
    <property type="match status" value="1"/>
</dbReference>
<keyword evidence="4" id="KW-1185">Reference proteome</keyword>
<evidence type="ECO:0000256" key="1">
    <source>
        <dbReference type="ARBA" id="ARBA00023284"/>
    </source>
</evidence>
<dbReference type="CDD" id="cd02966">
    <property type="entry name" value="TlpA_like_family"/>
    <property type="match status" value="1"/>
</dbReference>
<organism evidence="3 4">
    <name type="scientific">Methylophilus aquaticus</name>
    <dbReference type="NCBI Taxonomy" id="1971610"/>
    <lineage>
        <taxon>Bacteria</taxon>
        <taxon>Pseudomonadati</taxon>
        <taxon>Pseudomonadota</taxon>
        <taxon>Betaproteobacteria</taxon>
        <taxon>Nitrosomonadales</taxon>
        <taxon>Methylophilaceae</taxon>
        <taxon>Methylophilus</taxon>
    </lineage>
</organism>